<dbReference type="STRING" id="1183438.GKIL_4178"/>
<dbReference type="RefSeq" id="WP_023175772.1">
    <property type="nucleotide sequence ID" value="NC_022600.1"/>
</dbReference>
<evidence type="ECO:0000313" key="2">
    <source>
        <dbReference type="Proteomes" id="UP000017396"/>
    </source>
</evidence>
<name>U5QS25_GLOK1</name>
<keyword evidence="2" id="KW-1185">Reference proteome</keyword>
<protein>
    <submittedName>
        <fullName evidence="1">Uncharacterized protein</fullName>
    </submittedName>
</protein>
<dbReference type="HOGENOM" id="CLU_047248_0_0_3"/>
<dbReference type="AlphaFoldDB" id="U5QS25"/>
<dbReference type="OrthoDB" id="415462at2"/>
<dbReference type="KEGG" id="glj:GKIL_4178"/>
<dbReference type="EMBL" id="CP003587">
    <property type="protein sequence ID" value="AGY60424.1"/>
    <property type="molecule type" value="Genomic_DNA"/>
</dbReference>
<evidence type="ECO:0000313" key="1">
    <source>
        <dbReference type="EMBL" id="AGY60424.1"/>
    </source>
</evidence>
<gene>
    <name evidence="1" type="ORF">GKIL_4178</name>
</gene>
<sequence>MDINWHGLMDQKAQRNAELREKLAALIATSEPVSSVTSIVMQESDDDSLLPKTANATLLITLDEVVENHGTGVLLKRIFKDDTNILSVRSSNNYGGLQRFGYSNLCLSLKGCSRQEIFLLASRLLKSQDIQRIFCVPYSTEQLLFAIAVKEIFDVPLVIWIMDDQNITVSAIPDALMQEFLSKASLRLATHPEMRQAYEEKFGFTFWLLPAVAPEQFIQTAATLPERFDRPGILIGSMWSENWLSLLCTAVKGAGCKLDWYGQPHTFTGLSTEVMAQSGITARGLVAEATLVNLLRQAPFVLVPTGLLDGVEDRPDLSLSLPGRILFAMATANTPVIVMGSEQTSAAHFIRCLDIGTVSDYEAASFQQALGQIMVTENQCRYRRNAAAVAAAFSADAVADWIWHSVAAGKASDGRFENLFSAWNTTRK</sequence>
<organism evidence="1 2">
    <name type="scientific">Gloeobacter kilaueensis (strain ATCC BAA-2537 / CCAP 1431/1 / ULC 316 / JS1)</name>
    <dbReference type="NCBI Taxonomy" id="1183438"/>
    <lineage>
        <taxon>Bacteria</taxon>
        <taxon>Bacillati</taxon>
        <taxon>Cyanobacteriota</taxon>
        <taxon>Cyanophyceae</taxon>
        <taxon>Gloeobacterales</taxon>
        <taxon>Gloeobacteraceae</taxon>
        <taxon>Gloeobacter</taxon>
    </lineage>
</organism>
<dbReference type="Proteomes" id="UP000017396">
    <property type="component" value="Chromosome"/>
</dbReference>
<reference evidence="1 2" key="1">
    <citation type="journal article" date="2013" name="PLoS ONE">
        <title>Cultivation and Complete Genome Sequencing of Gloeobacter kilaueensis sp. nov., from a Lava Cave in Kilauea Caldera, Hawai'i.</title>
        <authorList>
            <person name="Saw J.H."/>
            <person name="Schatz M."/>
            <person name="Brown M.V."/>
            <person name="Kunkel D.D."/>
            <person name="Foster J.S."/>
            <person name="Shick H."/>
            <person name="Christensen S."/>
            <person name="Hou S."/>
            <person name="Wan X."/>
            <person name="Donachie S.P."/>
        </authorList>
    </citation>
    <scope>NUCLEOTIDE SEQUENCE [LARGE SCALE GENOMIC DNA]</scope>
    <source>
        <strain evidence="2">JS</strain>
    </source>
</reference>
<proteinExistence type="predicted"/>
<accession>U5QS25</accession>
<dbReference type="eggNOG" id="COG4235">
    <property type="taxonomic scope" value="Bacteria"/>
</dbReference>